<dbReference type="RefSeq" id="WP_010040646.1">
    <property type="nucleotide sequence ID" value="NZ_CP025958.1"/>
</dbReference>
<gene>
    <name evidence="2" type="ORF">C1280_15865</name>
</gene>
<dbReference type="EMBL" id="CP025958">
    <property type="protein sequence ID" value="AWM38316.1"/>
    <property type="molecule type" value="Genomic_DNA"/>
</dbReference>
<evidence type="ECO:0000259" key="1">
    <source>
        <dbReference type="Pfam" id="PF01882"/>
    </source>
</evidence>
<accession>A0A2Z3H3Z3</accession>
<keyword evidence="3" id="KW-1185">Reference proteome</keyword>
<name>A0A2Z3H3Z3_9BACT</name>
<evidence type="ECO:0000313" key="3">
    <source>
        <dbReference type="Proteomes" id="UP000245802"/>
    </source>
</evidence>
<dbReference type="KEGG" id="gog:C1280_15865"/>
<reference evidence="2 3" key="1">
    <citation type="submission" date="2018-01" db="EMBL/GenBank/DDBJ databases">
        <title>G. obscuriglobus.</title>
        <authorList>
            <person name="Franke J."/>
            <person name="Blomberg W."/>
            <person name="Selmecki A."/>
        </authorList>
    </citation>
    <scope>NUCLEOTIDE SEQUENCE [LARGE SCALE GENOMIC DNA]</scope>
    <source>
        <strain evidence="2 3">DSM 5831</strain>
    </source>
</reference>
<organism evidence="2 3">
    <name type="scientific">Gemmata obscuriglobus</name>
    <dbReference type="NCBI Taxonomy" id="114"/>
    <lineage>
        <taxon>Bacteria</taxon>
        <taxon>Pseudomonadati</taxon>
        <taxon>Planctomycetota</taxon>
        <taxon>Planctomycetia</taxon>
        <taxon>Gemmatales</taxon>
        <taxon>Gemmataceae</taxon>
        <taxon>Gemmata</taxon>
    </lineage>
</organism>
<proteinExistence type="predicted"/>
<dbReference type="InterPro" id="IPR036465">
    <property type="entry name" value="vWFA_dom_sf"/>
</dbReference>
<dbReference type="Pfam" id="PF01882">
    <property type="entry name" value="DUF58"/>
    <property type="match status" value="2"/>
</dbReference>
<protein>
    <submittedName>
        <fullName evidence="2">DUF58 domain-containing protein</fullName>
    </submittedName>
</protein>
<dbReference type="Proteomes" id="UP000245802">
    <property type="component" value="Chromosome"/>
</dbReference>
<evidence type="ECO:0000313" key="2">
    <source>
        <dbReference type="EMBL" id="AWM38316.1"/>
    </source>
</evidence>
<dbReference type="InterPro" id="IPR002881">
    <property type="entry name" value="DUF58"/>
</dbReference>
<feature type="domain" description="DUF58" evidence="1">
    <location>
        <begin position="47"/>
        <end position="99"/>
    </location>
</feature>
<dbReference type="OrthoDB" id="9780819at2"/>
<dbReference type="Gene3D" id="3.40.50.410">
    <property type="entry name" value="von Willebrand factor, type A domain"/>
    <property type="match status" value="1"/>
</dbReference>
<sequence length="324" mass="36628">MSAEKYLRPDVIRQVARLDLRAKFIVQGFLTGLHRSPFHGFSVEFSEHRKYNPGDDLKSLDWGVYAKTGKYFVKKYQAETNMTGYLVMDLSKSMDWNGPAEARRAGVKLDWGALGAADETLTKFDYAVCLAAALGYLMIYQQDPVGLVAFDTKLRTVVPPKSKRTQLGTILSVLANLKATGETNIPESLFQLTSMIKGKSLIMLFSDLLPTTDDWKSEADALVRSLYRLRYAGHEVIVFHVLDVLEAKFPLAGLVDFQDVESDEHQELDAQGIRDDYVTFVEEFRNYVRTECASANIDYLGVDTSVGFDKALIEYLVQRQRRFS</sequence>
<dbReference type="PANTHER" id="PTHR33608">
    <property type="entry name" value="BLL2464 PROTEIN"/>
    <property type="match status" value="1"/>
</dbReference>
<feature type="domain" description="DUF58" evidence="1">
    <location>
        <begin position="121"/>
        <end position="283"/>
    </location>
</feature>
<dbReference type="PANTHER" id="PTHR33608:SF7">
    <property type="entry name" value="DUF58 DOMAIN-CONTAINING PROTEIN"/>
    <property type="match status" value="1"/>
</dbReference>
<dbReference type="AlphaFoldDB" id="A0A2Z3H3Z3"/>
<dbReference type="SUPFAM" id="SSF53300">
    <property type="entry name" value="vWA-like"/>
    <property type="match status" value="1"/>
</dbReference>